<keyword evidence="3" id="KW-1185">Reference proteome</keyword>
<evidence type="ECO:0000256" key="1">
    <source>
        <dbReference type="SAM" id="MobiDB-lite"/>
    </source>
</evidence>
<accession>A0ABY7EKH9</accession>
<dbReference type="Proteomes" id="UP001164746">
    <property type="component" value="Chromosome 7"/>
</dbReference>
<sequence>MSFARFNPLSMTPTTAPTFPVCSKHFIDGRPTKQNPIPVLEMGYRPVTPKTPGQQYGSI</sequence>
<reference evidence="2" key="1">
    <citation type="submission" date="2022-11" db="EMBL/GenBank/DDBJ databases">
        <title>Centuries of genome instability and evolution in soft-shell clam transmissible cancer (bioRxiv).</title>
        <authorList>
            <person name="Hart S.F.M."/>
            <person name="Yonemitsu M.A."/>
            <person name="Giersch R.M."/>
            <person name="Beal B.F."/>
            <person name="Arriagada G."/>
            <person name="Davis B.W."/>
            <person name="Ostrander E.A."/>
            <person name="Goff S.P."/>
            <person name="Metzger M.J."/>
        </authorList>
    </citation>
    <scope>NUCLEOTIDE SEQUENCE</scope>
    <source>
        <strain evidence="2">MELC-2E11</strain>
        <tissue evidence="2">Siphon/mantle</tissue>
    </source>
</reference>
<protein>
    <submittedName>
        <fullName evidence="2">Uncharacterized protein</fullName>
    </submittedName>
</protein>
<evidence type="ECO:0000313" key="2">
    <source>
        <dbReference type="EMBL" id="WAR10498.1"/>
    </source>
</evidence>
<gene>
    <name evidence="2" type="ORF">MAR_035574</name>
</gene>
<evidence type="ECO:0000313" key="3">
    <source>
        <dbReference type="Proteomes" id="UP001164746"/>
    </source>
</evidence>
<name>A0ABY7EKH9_MYAAR</name>
<dbReference type="EMBL" id="CP111018">
    <property type="protein sequence ID" value="WAR10498.1"/>
    <property type="molecule type" value="Genomic_DNA"/>
</dbReference>
<proteinExistence type="predicted"/>
<feature type="region of interest" description="Disordered" evidence="1">
    <location>
        <begin position="1"/>
        <end position="59"/>
    </location>
</feature>
<organism evidence="2 3">
    <name type="scientific">Mya arenaria</name>
    <name type="common">Soft-shell clam</name>
    <dbReference type="NCBI Taxonomy" id="6604"/>
    <lineage>
        <taxon>Eukaryota</taxon>
        <taxon>Metazoa</taxon>
        <taxon>Spiralia</taxon>
        <taxon>Lophotrochozoa</taxon>
        <taxon>Mollusca</taxon>
        <taxon>Bivalvia</taxon>
        <taxon>Autobranchia</taxon>
        <taxon>Heteroconchia</taxon>
        <taxon>Euheterodonta</taxon>
        <taxon>Imparidentia</taxon>
        <taxon>Neoheterodontei</taxon>
        <taxon>Myida</taxon>
        <taxon>Myoidea</taxon>
        <taxon>Myidae</taxon>
        <taxon>Mya</taxon>
    </lineage>
</organism>